<reference evidence="1" key="1">
    <citation type="journal article" date="2019" name="MBio">
        <title>Virus Genomes from Deep Sea Sediments Expand the Ocean Megavirome and Support Independent Origins of Viral Gigantism.</title>
        <authorList>
            <person name="Backstrom D."/>
            <person name="Yutin N."/>
            <person name="Jorgensen S.L."/>
            <person name="Dharamshi J."/>
            <person name="Homa F."/>
            <person name="Zaremba-Niedwiedzka K."/>
            <person name="Spang A."/>
            <person name="Wolf Y.I."/>
            <person name="Koonin E.V."/>
            <person name="Ettema T.J."/>
        </authorList>
    </citation>
    <scope>NUCLEOTIDE SEQUENCE</scope>
</reference>
<gene>
    <name evidence="1" type="ORF">LCPAC304_02480</name>
</gene>
<accession>A0A481Z813</accession>
<name>A0A481Z813_9VIRU</name>
<protein>
    <submittedName>
        <fullName evidence="1">Uncharacterized protein</fullName>
    </submittedName>
</protein>
<sequence>MSKIEKIMDSIFGGWDDVIGKSIEEQAKYADHVSVSLATNEKFNEEQSIAMKAAMKSMSCDDYFSQWNPTSVGCLSYLILHAPVKYQKIYQEQHAAFTEWYQCAVDHT</sequence>
<organism evidence="1">
    <name type="scientific">Pithovirus LCPAC304</name>
    <dbReference type="NCBI Taxonomy" id="2506594"/>
    <lineage>
        <taxon>Viruses</taxon>
        <taxon>Pithoviruses</taxon>
    </lineage>
</organism>
<dbReference type="EMBL" id="MK500566">
    <property type="protein sequence ID" value="QBK91907.1"/>
    <property type="molecule type" value="Genomic_DNA"/>
</dbReference>
<evidence type="ECO:0000313" key="1">
    <source>
        <dbReference type="EMBL" id="QBK91907.1"/>
    </source>
</evidence>
<proteinExistence type="predicted"/>